<evidence type="ECO:0000256" key="15">
    <source>
        <dbReference type="ARBA" id="ARBA00023295"/>
    </source>
</evidence>
<dbReference type="InterPro" id="IPR043688">
    <property type="entry name" value="SAR_endolysin-like"/>
</dbReference>
<keyword evidence="15 16" id="KW-0326">Glycosidase</keyword>
<keyword evidence="6 16" id="KW-0081">Bacteriolytic enzyme</keyword>
<evidence type="ECO:0000313" key="18">
    <source>
        <dbReference type="Proteomes" id="UP000266204"/>
    </source>
</evidence>
<evidence type="ECO:0000256" key="10">
    <source>
        <dbReference type="ARBA" id="ARBA00022870"/>
    </source>
</evidence>
<evidence type="ECO:0000256" key="3">
    <source>
        <dbReference type="ARBA" id="ARBA00022511"/>
    </source>
</evidence>
<protein>
    <recommendedName>
        <fullName evidence="16">Lysozyme</fullName>
        <ecNumber evidence="16">3.2.1.17</ecNumber>
    </recommendedName>
</protein>
<dbReference type="SUPFAM" id="SSF53955">
    <property type="entry name" value="Lysozyme-like"/>
    <property type="match status" value="1"/>
</dbReference>
<dbReference type="GO" id="GO:0031640">
    <property type="term" value="P:killing of cells of another organism"/>
    <property type="evidence" value="ECO:0007669"/>
    <property type="project" value="UniProtKB-KW"/>
</dbReference>
<keyword evidence="11" id="KW-0735">Signal-anchor</keyword>
<keyword evidence="5" id="KW-1188">Viral release from host cell</keyword>
<keyword evidence="4 16" id="KW-0929">Antimicrobial</keyword>
<dbReference type="GO" id="GO:0016998">
    <property type="term" value="P:cell wall macromolecule catabolic process"/>
    <property type="evidence" value="ECO:0007669"/>
    <property type="project" value="InterPro"/>
</dbReference>
<keyword evidence="10" id="KW-1043">Host membrane</keyword>
<sequence length="163" mass="17873">MNSKLFTKFTAALGGGALAVAFALLSGQNGLEGREYIPYQDIVGVWTVCDGHTGPDIIKGKRYTDRECDALTKADLKRIASQIDPNIKVKLPETVHAAIYTFAYNVGAGAFNKSTMLRKINAGDTIGACNELQRWVYAGGKKWKGLINRREVETTVCKWSLTK</sequence>
<keyword evidence="12" id="KW-1133">Transmembrane helix</keyword>
<keyword evidence="13" id="KW-0472">Membrane</keyword>
<organism evidence="17 18">
    <name type="scientific">Escherichia phage C130_2</name>
    <dbReference type="NCBI Taxonomy" id="2234093"/>
    <lineage>
        <taxon>Viruses</taxon>
        <taxon>Duplodnaviria</taxon>
        <taxon>Heunggongvirae</taxon>
        <taxon>Uroviricota</taxon>
        <taxon>Caudoviricetes</taxon>
        <taxon>Hungariovirus</taxon>
        <taxon>Hungariovirus C1302</taxon>
    </lineage>
</organism>
<evidence type="ECO:0000256" key="11">
    <source>
        <dbReference type="ARBA" id="ARBA00022968"/>
    </source>
</evidence>
<dbReference type="CDD" id="cd16900">
    <property type="entry name" value="endolysin_R21-like"/>
    <property type="match status" value="1"/>
</dbReference>
<evidence type="ECO:0000256" key="5">
    <source>
        <dbReference type="ARBA" id="ARBA00022612"/>
    </source>
</evidence>
<comment type="catalytic activity">
    <reaction evidence="1 16">
        <text>Hydrolysis of (1-&gt;4)-beta-linkages between N-acetylmuramic acid and N-acetyl-D-glucosamine residues in a peptidoglycan and between N-acetyl-D-glucosamine residues in chitodextrins.</text>
        <dbReference type="EC" id="3.2.1.17"/>
    </reaction>
</comment>
<dbReference type="PANTHER" id="PTHR38107">
    <property type="match status" value="1"/>
</dbReference>
<dbReference type="Pfam" id="PF00959">
    <property type="entry name" value="Phage_lysozyme"/>
    <property type="match status" value="1"/>
</dbReference>
<dbReference type="InterPro" id="IPR002196">
    <property type="entry name" value="Glyco_hydro_24"/>
</dbReference>
<evidence type="ECO:0000256" key="1">
    <source>
        <dbReference type="ARBA" id="ARBA00000632"/>
    </source>
</evidence>
<keyword evidence="14" id="KW-0578">Host cell lysis by virus</keyword>
<evidence type="ECO:0000256" key="7">
    <source>
        <dbReference type="ARBA" id="ARBA00022692"/>
    </source>
</evidence>
<comment type="similarity">
    <text evidence="16">Belongs to the glycosyl hydrolase 24 family.</text>
</comment>
<name>A0A384ZRV0_9CAUD</name>
<dbReference type="PANTHER" id="PTHR38107:SF3">
    <property type="entry name" value="LYSOZYME RRRD-RELATED"/>
    <property type="match status" value="1"/>
</dbReference>
<keyword evidence="2" id="KW-1030">Host cell inner membrane</keyword>
<dbReference type="InterPro" id="IPR023347">
    <property type="entry name" value="Lysozyme_dom_sf"/>
</dbReference>
<keyword evidence="18" id="KW-1185">Reference proteome</keyword>
<evidence type="ECO:0000256" key="2">
    <source>
        <dbReference type="ARBA" id="ARBA00022445"/>
    </source>
</evidence>
<gene>
    <name evidence="17" type="ORF">1302_0059</name>
</gene>
<dbReference type="GO" id="GO:0042742">
    <property type="term" value="P:defense response to bacterium"/>
    <property type="evidence" value="ECO:0007669"/>
    <property type="project" value="UniProtKB-KW"/>
</dbReference>
<dbReference type="InterPro" id="IPR051018">
    <property type="entry name" value="Bacteriophage_GH24"/>
</dbReference>
<evidence type="ECO:0000256" key="8">
    <source>
        <dbReference type="ARBA" id="ARBA00022801"/>
    </source>
</evidence>
<dbReference type="Proteomes" id="UP000266204">
    <property type="component" value="Segment"/>
</dbReference>
<evidence type="ECO:0000313" key="17">
    <source>
        <dbReference type="EMBL" id="AXC34368.1"/>
    </source>
</evidence>
<evidence type="ECO:0000256" key="9">
    <source>
        <dbReference type="ARBA" id="ARBA00022852"/>
    </source>
</evidence>
<dbReference type="InterPro" id="IPR034690">
    <property type="entry name" value="Endolysin_T4_type"/>
</dbReference>
<evidence type="ECO:0000256" key="6">
    <source>
        <dbReference type="ARBA" id="ARBA00022638"/>
    </source>
</evidence>
<accession>A0A384ZRV0</accession>
<evidence type="ECO:0000256" key="13">
    <source>
        <dbReference type="ARBA" id="ARBA00023136"/>
    </source>
</evidence>
<evidence type="ECO:0000256" key="14">
    <source>
        <dbReference type="ARBA" id="ARBA00023142"/>
    </source>
</evidence>
<evidence type="ECO:0000256" key="12">
    <source>
        <dbReference type="ARBA" id="ARBA00022989"/>
    </source>
</evidence>
<keyword evidence="8 16" id="KW-0378">Hydrolase</keyword>
<dbReference type="InterPro" id="IPR023346">
    <property type="entry name" value="Lysozyme-like_dom_sf"/>
</dbReference>
<reference evidence="17 18" key="1">
    <citation type="journal article" date="2018" name="Arch. Virol.">
        <title>Complete genome sequence of C130_2, a novel myovirus infecting pathogenic Escherichia coli and Shigella strains.</title>
        <authorList>
            <person name="Svab D."/>
            <person name="Falgenhauer L."/>
            <person name="Rohde M."/>
            <person name="Chakraborty T."/>
            <person name="Toth I."/>
        </authorList>
    </citation>
    <scope>NUCLEOTIDE SEQUENCE [LARGE SCALE GENOMIC DNA]</scope>
</reference>
<dbReference type="GO" id="GO:0009253">
    <property type="term" value="P:peptidoglycan catabolic process"/>
    <property type="evidence" value="ECO:0007669"/>
    <property type="project" value="InterPro"/>
</dbReference>
<dbReference type="SMR" id="A0A384ZRV0"/>
<dbReference type="HAMAP" id="MF_04136">
    <property type="entry name" value="SAR_ENDOLYSIN"/>
    <property type="match status" value="1"/>
</dbReference>
<keyword evidence="3" id="KW-1032">Host cell membrane</keyword>
<proteinExistence type="inferred from homology"/>
<dbReference type="EMBL" id="MH363708">
    <property type="protein sequence ID" value="AXC34368.1"/>
    <property type="molecule type" value="Genomic_DNA"/>
</dbReference>
<evidence type="ECO:0000256" key="4">
    <source>
        <dbReference type="ARBA" id="ARBA00022529"/>
    </source>
</evidence>
<evidence type="ECO:0000256" key="16">
    <source>
        <dbReference type="RuleBase" id="RU003788"/>
    </source>
</evidence>
<dbReference type="HAMAP" id="MF_04110">
    <property type="entry name" value="ENDOLYSIN_T4"/>
    <property type="match status" value="1"/>
</dbReference>
<dbReference type="EC" id="3.2.1.17" evidence="16"/>
<keyword evidence="9" id="KW-0204">Cytolysis</keyword>
<dbReference type="GO" id="GO:0003796">
    <property type="term" value="F:lysozyme activity"/>
    <property type="evidence" value="ECO:0007669"/>
    <property type="project" value="UniProtKB-EC"/>
</dbReference>
<keyword evidence="7" id="KW-0812">Transmembrane</keyword>
<dbReference type="Gene3D" id="1.10.530.40">
    <property type="match status" value="1"/>
</dbReference>